<sequence length="79" mass="8924">MAFGTVEELRDLLDEMVECGLGELPIRMAHQQNWPLAEVIATATRCESNDGADTIWLACNPAPRHENPYAPREAWEGEW</sequence>
<evidence type="ECO:0000313" key="1">
    <source>
        <dbReference type="EMBL" id="EOS51088.1"/>
    </source>
</evidence>
<organism evidence="1 2">
    <name type="scientific">Adlercreutzia caecimuris B7</name>
    <dbReference type="NCBI Taxonomy" id="1235794"/>
    <lineage>
        <taxon>Bacteria</taxon>
        <taxon>Bacillati</taxon>
        <taxon>Actinomycetota</taxon>
        <taxon>Coriobacteriia</taxon>
        <taxon>Eggerthellales</taxon>
        <taxon>Eggerthellaceae</taxon>
        <taxon>Adlercreutzia</taxon>
    </lineage>
</organism>
<gene>
    <name evidence="1" type="ORF">C811_01506</name>
</gene>
<proteinExistence type="predicted"/>
<dbReference type="GeneID" id="82190991"/>
<evidence type="ECO:0000313" key="2">
    <source>
        <dbReference type="Proteomes" id="UP000014204"/>
    </source>
</evidence>
<name>R9KXQ5_9ACTN</name>
<comment type="caution">
    <text evidence="1">The sequence shown here is derived from an EMBL/GenBank/DDBJ whole genome shotgun (WGS) entry which is preliminary data.</text>
</comment>
<dbReference type="AlphaFoldDB" id="R9KXQ5"/>
<protein>
    <submittedName>
        <fullName evidence="1">Uncharacterized protein</fullName>
    </submittedName>
</protein>
<dbReference type="EMBL" id="ASSY01000008">
    <property type="protein sequence ID" value="EOS51088.1"/>
    <property type="molecule type" value="Genomic_DNA"/>
</dbReference>
<dbReference type="Proteomes" id="UP000014204">
    <property type="component" value="Unassembled WGS sequence"/>
</dbReference>
<dbReference type="HOGENOM" id="CLU_2600517_0_0_11"/>
<dbReference type="RefSeq" id="WP_016309706.1">
    <property type="nucleotide sequence ID" value="NZ_KE159646.1"/>
</dbReference>
<accession>R9KXQ5</accession>
<keyword evidence="2" id="KW-1185">Reference proteome</keyword>
<reference evidence="1 2" key="1">
    <citation type="submission" date="2013-04" db="EMBL/GenBank/DDBJ databases">
        <title>The Genome Sequence of Enterorhabdus caecimuris B7.</title>
        <authorList>
            <consortium name="The Broad Institute Genomics Platform"/>
            <consortium name="The Broad Institute Genome Sequencing Center for Infectious Disease"/>
            <person name="Earl A."/>
            <person name="Xavier R."/>
            <person name="Elson C."/>
            <person name="Duck W."/>
            <person name="Walker B."/>
            <person name="Young S."/>
            <person name="Zeng Q."/>
            <person name="Gargeya S."/>
            <person name="Fitzgerald M."/>
            <person name="Haas B."/>
            <person name="Abouelleil A."/>
            <person name="Allen A.W."/>
            <person name="Alvarado L."/>
            <person name="Arachchi H.M."/>
            <person name="Berlin A.M."/>
            <person name="Chapman S.B."/>
            <person name="Gainer-Dewar J."/>
            <person name="Goldberg J."/>
            <person name="Griggs A."/>
            <person name="Gujja S."/>
            <person name="Hansen M."/>
            <person name="Howarth C."/>
            <person name="Imamovic A."/>
            <person name="Ireland A."/>
            <person name="Larimer J."/>
            <person name="McCowan C."/>
            <person name="Murphy C."/>
            <person name="Pearson M."/>
            <person name="Poon T.W."/>
            <person name="Priest M."/>
            <person name="Roberts A."/>
            <person name="Saif S."/>
            <person name="Shea T."/>
            <person name="Sisk P."/>
            <person name="Sykes S."/>
            <person name="Wortman J."/>
            <person name="Nusbaum C."/>
            <person name="Birren B."/>
        </authorList>
    </citation>
    <scope>NUCLEOTIDE SEQUENCE [LARGE SCALE GENOMIC DNA]</scope>
    <source>
        <strain evidence="1 2">B7</strain>
    </source>
</reference>